<dbReference type="Gene3D" id="1.10.10.60">
    <property type="entry name" value="Homeodomain-like"/>
    <property type="match status" value="1"/>
</dbReference>
<dbReference type="GO" id="GO:0043565">
    <property type="term" value="F:sequence-specific DNA binding"/>
    <property type="evidence" value="ECO:0007669"/>
    <property type="project" value="InterPro"/>
</dbReference>
<dbReference type="SUPFAM" id="SSF46689">
    <property type="entry name" value="Homeodomain-like"/>
    <property type="match status" value="1"/>
</dbReference>
<dbReference type="Pfam" id="PF12833">
    <property type="entry name" value="HTH_18"/>
    <property type="match status" value="1"/>
</dbReference>
<dbReference type="InterPro" id="IPR018060">
    <property type="entry name" value="HTH_AraC"/>
</dbReference>
<accession>M3URY5</accession>
<protein>
    <submittedName>
        <fullName evidence="5">Putative AraC family transcriptional regulator</fullName>
    </submittedName>
</protein>
<name>M3URY5_GORML</name>
<dbReference type="PANTHER" id="PTHR46796:SF6">
    <property type="entry name" value="ARAC SUBFAMILY"/>
    <property type="match status" value="1"/>
</dbReference>
<dbReference type="PROSITE" id="PS01124">
    <property type="entry name" value="HTH_ARAC_FAMILY_2"/>
    <property type="match status" value="1"/>
</dbReference>
<evidence type="ECO:0000256" key="3">
    <source>
        <dbReference type="ARBA" id="ARBA00023163"/>
    </source>
</evidence>
<comment type="caution">
    <text evidence="5">The sequence shown here is derived from an EMBL/GenBank/DDBJ whole genome shotgun (WGS) entry which is preliminary data.</text>
</comment>
<keyword evidence="1" id="KW-0805">Transcription regulation</keyword>
<sequence>MSVPDNGLSAGYRIGDFAGGAVTEWQAEVSRLHGRFTVSAPGADYTGRLRWQATQRHRLVEWTGSPERLVRDRAAISGDEQDTVEIVAVTSGRLTVEQAGRRIRLSPGEIAVVPLDQPIVCEHTEVSGAISLLAPSSSVQHLLPSTGSLVVDGRVGLAGVAFSMLTALTEQRTALAVRGFESACERVFDLCAIASAEAAVDSDEHRDAVAQAVRHYIHDHAGDPDLSVTVIAAAIGWSVRHVQSVVRADGSTVSELIRARRLELAHSALTNPRFANTSLTAISTLCGFATYPVFCRAVRSRYGMTPTDLRRSASV</sequence>
<evidence type="ECO:0000313" key="6">
    <source>
        <dbReference type="Proteomes" id="UP000035009"/>
    </source>
</evidence>
<dbReference type="InterPro" id="IPR050204">
    <property type="entry name" value="AraC_XylS_family_regulators"/>
</dbReference>
<reference evidence="5 6" key="1">
    <citation type="submission" date="2013-02" db="EMBL/GenBank/DDBJ databases">
        <title>Whole genome shotgun sequence of Gordonia malaquae NBRC 108250.</title>
        <authorList>
            <person name="Yoshida I."/>
            <person name="Hosoyama A."/>
            <person name="Tsuchikane K."/>
            <person name="Ando Y."/>
            <person name="Baba S."/>
            <person name="Ohji S."/>
            <person name="Hamada M."/>
            <person name="Tamura T."/>
            <person name="Yamazoe A."/>
            <person name="Yamazaki S."/>
            <person name="Fujita N."/>
        </authorList>
    </citation>
    <scope>NUCLEOTIDE SEQUENCE [LARGE SCALE GENOMIC DNA]</scope>
    <source>
        <strain evidence="5 6">NBRC 108250</strain>
    </source>
</reference>
<dbReference type="EMBL" id="BAOP01000001">
    <property type="protein sequence ID" value="GAC77972.1"/>
    <property type="molecule type" value="Genomic_DNA"/>
</dbReference>
<keyword evidence="2" id="KW-0238">DNA-binding</keyword>
<dbReference type="InterPro" id="IPR018062">
    <property type="entry name" value="HTH_AraC-typ_CS"/>
</dbReference>
<dbReference type="Proteomes" id="UP000035009">
    <property type="component" value="Unassembled WGS sequence"/>
</dbReference>
<dbReference type="OrthoDB" id="4381942at2"/>
<proteinExistence type="predicted"/>
<dbReference type="GO" id="GO:0003700">
    <property type="term" value="F:DNA-binding transcription factor activity"/>
    <property type="evidence" value="ECO:0007669"/>
    <property type="project" value="InterPro"/>
</dbReference>
<evidence type="ECO:0000313" key="5">
    <source>
        <dbReference type="EMBL" id="GAC77972.1"/>
    </source>
</evidence>
<dbReference type="InterPro" id="IPR009057">
    <property type="entry name" value="Homeodomain-like_sf"/>
</dbReference>
<dbReference type="RefSeq" id="WP_008375766.1">
    <property type="nucleotide sequence ID" value="NZ_BAOP01000001.1"/>
</dbReference>
<evidence type="ECO:0000259" key="4">
    <source>
        <dbReference type="PROSITE" id="PS01124"/>
    </source>
</evidence>
<organism evidence="5 6">
    <name type="scientific">Gordonia malaquae NBRC 108250</name>
    <dbReference type="NCBI Taxonomy" id="1223542"/>
    <lineage>
        <taxon>Bacteria</taxon>
        <taxon>Bacillati</taxon>
        <taxon>Actinomycetota</taxon>
        <taxon>Actinomycetes</taxon>
        <taxon>Mycobacteriales</taxon>
        <taxon>Gordoniaceae</taxon>
        <taxon>Gordonia</taxon>
    </lineage>
</organism>
<dbReference type="Pfam" id="PF14525">
    <property type="entry name" value="AraC_binding_2"/>
    <property type="match status" value="1"/>
</dbReference>
<dbReference type="PANTHER" id="PTHR46796">
    <property type="entry name" value="HTH-TYPE TRANSCRIPTIONAL ACTIVATOR RHAS-RELATED"/>
    <property type="match status" value="1"/>
</dbReference>
<gene>
    <name evidence="5" type="ORF">GM1_001_00970</name>
</gene>
<dbReference type="eggNOG" id="COG2207">
    <property type="taxonomic scope" value="Bacteria"/>
</dbReference>
<dbReference type="STRING" id="410332.SAMN04488550_3360"/>
<evidence type="ECO:0000256" key="1">
    <source>
        <dbReference type="ARBA" id="ARBA00023015"/>
    </source>
</evidence>
<dbReference type="InterPro" id="IPR035418">
    <property type="entry name" value="AraC-bd_2"/>
</dbReference>
<keyword evidence="3" id="KW-0804">Transcription</keyword>
<evidence type="ECO:0000256" key="2">
    <source>
        <dbReference type="ARBA" id="ARBA00023125"/>
    </source>
</evidence>
<dbReference type="PROSITE" id="PS00041">
    <property type="entry name" value="HTH_ARAC_FAMILY_1"/>
    <property type="match status" value="1"/>
</dbReference>
<feature type="domain" description="HTH araC/xylS-type" evidence="4">
    <location>
        <begin position="211"/>
        <end position="312"/>
    </location>
</feature>
<dbReference type="AlphaFoldDB" id="M3URY5"/>
<dbReference type="SMART" id="SM00342">
    <property type="entry name" value="HTH_ARAC"/>
    <property type="match status" value="1"/>
</dbReference>
<keyword evidence="6" id="KW-1185">Reference proteome</keyword>